<dbReference type="EMBL" id="JAUPFM010000005">
    <property type="protein sequence ID" value="KAK2851266.1"/>
    <property type="molecule type" value="Genomic_DNA"/>
</dbReference>
<dbReference type="Pfam" id="PF15094">
    <property type="entry name" value="DUF4556"/>
    <property type="match status" value="1"/>
</dbReference>
<dbReference type="InterPro" id="IPR027956">
    <property type="entry name" value="CIROZ"/>
</dbReference>
<evidence type="ECO:0000313" key="3">
    <source>
        <dbReference type="Proteomes" id="UP001187415"/>
    </source>
</evidence>
<dbReference type="InterPro" id="IPR049521">
    <property type="entry name" value="CIROZ_b"/>
</dbReference>
<evidence type="ECO:0000313" key="2">
    <source>
        <dbReference type="EMBL" id="KAK2851266.1"/>
    </source>
</evidence>
<dbReference type="PANTHER" id="PTHR38653:SF1">
    <property type="entry name" value="GENE 572-RELATED"/>
    <property type="match status" value="1"/>
</dbReference>
<dbReference type="AlphaFoldDB" id="A0AA88NCA7"/>
<dbReference type="PANTHER" id="PTHR38653">
    <property type="entry name" value="GENE 572-RELATED"/>
    <property type="match status" value="1"/>
</dbReference>
<reference evidence="2" key="1">
    <citation type="submission" date="2023-07" db="EMBL/GenBank/DDBJ databases">
        <title>Chromosome-level Genome Assembly of Striped Snakehead (Channa striata).</title>
        <authorList>
            <person name="Liu H."/>
        </authorList>
    </citation>
    <scope>NUCLEOTIDE SEQUENCE</scope>
    <source>
        <strain evidence="2">Gz</strain>
        <tissue evidence="2">Muscle</tissue>
    </source>
</reference>
<proteinExistence type="predicted"/>
<evidence type="ECO:0000259" key="1">
    <source>
        <dbReference type="Pfam" id="PF15094"/>
    </source>
</evidence>
<accession>A0AA88NCA7</accession>
<comment type="caution">
    <text evidence="2">The sequence shown here is derived from an EMBL/GenBank/DDBJ whole genome shotgun (WGS) entry which is preliminary data.</text>
</comment>
<protein>
    <recommendedName>
        <fullName evidence="1">CIROZ beta domain-containing protein</fullName>
    </recommendedName>
</protein>
<organism evidence="2 3">
    <name type="scientific">Channa striata</name>
    <name type="common">Snakehead murrel</name>
    <name type="synonym">Ophicephalus striatus</name>
    <dbReference type="NCBI Taxonomy" id="64152"/>
    <lineage>
        <taxon>Eukaryota</taxon>
        <taxon>Metazoa</taxon>
        <taxon>Chordata</taxon>
        <taxon>Craniata</taxon>
        <taxon>Vertebrata</taxon>
        <taxon>Euteleostomi</taxon>
        <taxon>Actinopterygii</taxon>
        <taxon>Neopterygii</taxon>
        <taxon>Teleostei</taxon>
        <taxon>Neoteleostei</taxon>
        <taxon>Acanthomorphata</taxon>
        <taxon>Anabantaria</taxon>
        <taxon>Anabantiformes</taxon>
        <taxon>Channoidei</taxon>
        <taxon>Channidae</taxon>
        <taxon>Channa</taxon>
    </lineage>
</organism>
<gene>
    <name evidence="2" type="ORF">Q5P01_007542</name>
</gene>
<sequence>MRFVFLQVIRKLDWSLSLNGHIIAALEDASLIQMNVDMNGPGGHDSGLTVSNVLVNRTDNFMIFDTDHSYKPNPTDKESKQLLQPFHRVDVVLTFKETNHKMHWTMENTLPCTGECAADEHSKTKVVINYCMIF</sequence>
<feature type="domain" description="CIROZ beta" evidence="1">
    <location>
        <begin position="76"/>
        <end position="112"/>
    </location>
</feature>
<keyword evidence="3" id="KW-1185">Reference proteome</keyword>
<name>A0AA88NCA7_CHASR</name>
<dbReference type="Proteomes" id="UP001187415">
    <property type="component" value="Unassembled WGS sequence"/>
</dbReference>